<evidence type="ECO:0000259" key="2">
    <source>
        <dbReference type="Pfam" id="PF25583"/>
    </source>
</evidence>
<dbReference type="InterPro" id="IPR051534">
    <property type="entry name" value="CBASS_pafABC_assoc_protein"/>
</dbReference>
<dbReference type="Pfam" id="PF13280">
    <property type="entry name" value="WYL"/>
    <property type="match status" value="1"/>
</dbReference>
<dbReference type="HOGENOM" id="CLU_041141_10_0_0"/>
<gene>
    <name evidence="3" type="ordered locus">Dacet_2646</name>
</gene>
<dbReference type="InterPro" id="IPR057727">
    <property type="entry name" value="WCX_dom"/>
</dbReference>
<dbReference type="KEGG" id="dap:Dacet_2646"/>
<evidence type="ECO:0000313" key="4">
    <source>
        <dbReference type="Proteomes" id="UP000002012"/>
    </source>
</evidence>
<accession>D4H548</accession>
<dbReference type="InParanoid" id="D4H548"/>
<feature type="domain" description="WYL" evidence="1">
    <location>
        <begin position="132"/>
        <end position="190"/>
    </location>
</feature>
<dbReference type="PaxDb" id="522772-Dacet_2646"/>
<dbReference type="OrthoDB" id="9783007at2"/>
<reference evidence="3 4" key="1">
    <citation type="journal article" date="2010" name="Stand. Genomic Sci.">
        <title>Complete genome sequence of Denitrovibrio acetiphilus type strain (N2460).</title>
        <authorList>
            <person name="Kiss H."/>
            <person name="Lang E."/>
            <person name="Lapidus A."/>
            <person name="Copeland A."/>
            <person name="Nolan M."/>
            <person name="Glavina Del Rio T."/>
            <person name="Chen F."/>
            <person name="Lucas S."/>
            <person name="Tice H."/>
            <person name="Cheng J.F."/>
            <person name="Han C."/>
            <person name="Goodwin L."/>
            <person name="Pitluck S."/>
            <person name="Liolios K."/>
            <person name="Pati A."/>
            <person name="Ivanova N."/>
            <person name="Mavromatis K."/>
            <person name="Chen A."/>
            <person name="Palaniappan K."/>
            <person name="Land M."/>
            <person name="Hauser L."/>
            <person name="Chang Y.J."/>
            <person name="Jeffries C.D."/>
            <person name="Detter J.C."/>
            <person name="Brettin T."/>
            <person name="Spring S."/>
            <person name="Rohde M."/>
            <person name="Goker M."/>
            <person name="Woyke T."/>
            <person name="Bristow J."/>
            <person name="Eisen J.A."/>
            <person name="Markowitz V."/>
            <person name="Hugenholtz P."/>
            <person name="Kyrpides N.C."/>
            <person name="Klenk H.P."/>
        </authorList>
    </citation>
    <scope>NUCLEOTIDE SEQUENCE [LARGE SCALE GENOMIC DNA]</scope>
    <source>
        <strain evidence="4">DSM 12809 / NBRC 114555 / N2460</strain>
    </source>
</reference>
<protein>
    <submittedName>
        <fullName evidence="3">Transcriptional regulator protein-like protein</fullName>
    </submittedName>
</protein>
<dbReference type="PANTHER" id="PTHR34580:SF1">
    <property type="entry name" value="PROTEIN PAFC"/>
    <property type="match status" value="1"/>
</dbReference>
<feature type="domain" description="WCX" evidence="2">
    <location>
        <begin position="221"/>
        <end position="297"/>
    </location>
</feature>
<proteinExistence type="predicted"/>
<dbReference type="RefSeq" id="WP_013011898.1">
    <property type="nucleotide sequence ID" value="NC_013943.1"/>
</dbReference>
<evidence type="ECO:0000313" key="3">
    <source>
        <dbReference type="EMBL" id="ADD69404.1"/>
    </source>
</evidence>
<dbReference type="eggNOG" id="COG2378">
    <property type="taxonomic scope" value="Bacteria"/>
</dbReference>
<dbReference type="InterPro" id="IPR026881">
    <property type="entry name" value="WYL_dom"/>
</dbReference>
<dbReference type="PROSITE" id="PS52050">
    <property type="entry name" value="WYL"/>
    <property type="match status" value="1"/>
</dbReference>
<organism evidence="3 4">
    <name type="scientific">Denitrovibrio acetiphilus (strain DSM 12809 / NBRC 114555 / N2460)</name>
    <dbReference type="NCBI Taxonomy" id="522772"/>
    <lineage>
        <taxon>Bacteria</taxon>
        <taxon>Pseudomonadati</taxon>
        <taxon>Deferribacterota</taxon>
        <taxon>Deferribacteres</taxon>
        <taxon>Deferribacterales</taxon>
        <taxon>Geovibrionaceae</taxon>
        <taxon>Denitrovibrio</taxon>
    </lineage>
</organism>
<evidence type="ECO:0000259" key="1">
    <source>
        <dbReference type="Pfam" id="PF13280"/>
    </source>
</evidence>
<name>D4H548_DENA2</name>
<dbReference type="EMBL" id="CP001968">
    <property type="protein sequence ID" value="ADD69404.1"/>
    <property type="molecule type" value="Genomic_DNA"/>
</dbReference>
<keyword evidence="4" id="KW-1185">Reference proteome</keyword>
<dbReference type="PANTHER" id="PTHR34580">
    <property type="match status" value="1"/>
</dbReference>
<dbReference type="Proteomes" id="UP000002012">
    <property type="component" value="Chromosome"/>
</dbReference>
<dbReference type="Pfam" id="PF25583">
    <property type="entry name" value="WCX"/>
    <property type="match status" value="1"/>
</dbReference>
<dbReference type="STRING" id="522772.Dacet_2646"/>
<sequence length="302" mass="35004">MNKLNVALGLFRMLSENREINARMVAEYFEVSKRTAQRYLEEISFLPSIHRDEERYTYSLTEKVTLSDSLLKSAEMSFLNAVLGYAKTVMGEQNSPMLDKISKKIQYAGNSTHQIISSPVIDYDIVAENHIKLEEYIENKLLISFYYEKSDKNYTVEPYKIILHNGFWYLAAGHNNTLKKFVLEYIQDIKSSGENYSEIPQEFAEILSSAKSMWFEQGENTKVTAHIGDVAASYITRKPFLNNQKILEEHRDGSITIKFDVANEIELLQLLSPWIEYISIIKPDNYRNFFKEIGQKIAKQNS</sequence>
<dbReference type="AlphaFoldDB" id="D4H548"/>